<name>A0A7D7KZ87_KOCVA</name>
<dbReference type="AlphaFoldDB" id="A0A7D7KZ87"/>
<dbReference type="Pfam" id="PF04307">
    <property type="entry name" value="YdjM"/>
    <property type="match status" value="1"/>
</dbReference>
<evidence type="ECO:0000313" key="2">
    <source>
        <dbReference type="EMBL" id="QMS56331.1"/>
    </source>
</evidence>
<dbReference type="RefSeq" id="WP_094393443.1">
    <property type="nucleotide sequence ID" value="NZ_CP059343.1"/>
</dbReference>
<reference evidence="3" key="1">
    <citation type="submission" date="2017-08" db="EMBL/GenBank/DDBJ databases">
        <title>Draft Genome Sequence of Kocuria varians 80.</title>
        <authorList>
            <person name="Minaev M."/>
            <person name="Kurbakov K.A."/>
            <person name="Solodovnikova G.I."/>
            <person name="Kuznetsova O.A."/>
            <person name="Lisitsyn A.B."/>
        </authorList>
    </citation>
    <scope>NUCLEOTIDE SEQUENCE [LARGE SCALE GENOMIC DNA]</scope>
    <source>
        <strain evidence="3">80</strain>
    </source>
</reference>
<keyword evidence="1" id="KW-0812">Transmembrane</keyword>
<feature type="transmembrane region" description="Helical" evidence="1">
    <location>
        <begin position="259"/>
        <end position="283"/>
    </location>
</feature>
<proteinExistence type="predicted"/>
<evidence type="ECO:0008006" key="4">
    <source>
        <dbReference type="Google" id="ProtNLM"/>
    </source>
</evidence>
<gene>
    <name evidence="2" type="ORF">CIB50_0001035</name>
</gene>
<organism evidence="2 3">
    <name type="scientific">Kocuria varians</name>
    <name type="common">Micrococcus varians</name>
    <dbReference type="NCBI Taxonomy" id="1272"/>
    <lineage>
        <taxon>Bacteria</taxon>
        <taxon>Bacillati</taxon>
        <taxon>Actinomycetota</taxon>
        <taxon>Actinomycetes</taxon>
        <taxon>Micrococcales</taxon>
        <taxon>Micrococcaceae</taxon>
        <taxon>Kocuria</taxon>
    </lineage>
</organism>
<feature type="transmembrane region" description="Helical" evidence="1">
    <location>
        <begin position="35"/>
        <end position="57"/>
    </location>
</feature>
<evidence type="ECO:0000256" key="1">
    <source>
        <dbReference type="SAM" id="Phobius"/>
    </source>
</evidence>
<keyword evidence="1" id="KW-1133">Transmembrane helix</keyword>
<evidence type="ECO:0000313" key="3">
    <source>
        <dbReference type="Proteomes" id="UP000216825"/>
    </source>
</evidence>
<dbReference type="EMBL" id="CP059343">
    <property type="protein sequence ID" value="QMS56331.1"/>
    <property type="molecule type" value="Genomic_DNA"/>
</dbReference>
<feature type="transmembrane region" description="Helical" evidence="1">
    <location>
        <begin position="96"/>
        <end position="114"/>
    </location>
</feature>
<feature type="transmembrane region" description="Helical" evidence="1">
    <location>
        <begin position="148"/>
        <end position="170"/>
    </location>
</feature>
<sequence length="287" mass="29365">MMGPSHAACGAAAWVALTGTYTVQLADVSLPVGLGVMPVGNAGVITGSLICAGAALLPDLDHPGGTVARSLPPLSGWIAKATSTLSGGHRRATHSLVGLVLVILLAVLSQRASVPVGDALRWHSFSWPGTGGEAGAVPDAAASLPGQVWPLAAVLSVLLIACAVKVLAFVPDRLAHANWVVGILLGAFVATHPPEDPRWFVVAVGLGCAVHMLGDLLTTQGIHLLWPLRIPLPLPSTFYRRNAFVRLPVLGNAGSAREIAVIVPVTLYALAGLCCAAISWAGLTVSV</sequence>
<keyword evidence="3" id="KW-1185">Reference proteome</keyword>
<accession>A0A7D7KZ87</accession>
<dbReference type="InterPro" id="IPR007404">
    <property type="entry name" value="YdjM-like"/>
</dbReference>
<dbReference type="Proteomes" id="UP000216825">
    <property type="component" value="Chromosome"/>
</dbReference>
<protein>
    <recommendedName>
        <fullName evidence="4">Metal-dependent hydrolase</fullName>
    </recommendedName>
</protein>
<dbReference type="KEGG" id="kvr:CIB50_0001035"/>
<keyword evidence="1" id="KW-0472">Membrane</keyword>
<reference evidence="2 3" key="2">
    <citation type="submission" date="2020-07" db="EMBL/GenBank/DDBJ databases">
        <title>Genome of starter culture bacteria Kocuria salsicia reveals its technological properties and safety for usage in meat industry.</title>
        <authorList>
            <person name="Michael M."/>
            <person name="Konstantin K."/>
            <person name="Evgenii K."/>
            <person name="Galina S."/>
            <person name="Oksana K."/>
            <person name="Andrei L."/>
        </authorList>
    </citation>
    <scope>NUCLEOTIDE SEQUENCE [LARGE SCALE GENOMIC DNA]</scope>
    <source>
        <strain evidence="2 3">80</strain>
    </source>
</reference>